<dbReference type="InterPro" id="IPR018485">
    <property type="entry name" value="FGGY_C"/>
</dbReference>
<dbReference type="Proteomes" id="UP001501508">
    <property type="component" value="Unassembled WGS sequence"/>
</dbReference>
<comment type="caution">
    <text evidence="6">The sequence shown here is derived from an EMBL/GenBank/DDBJ whole genome shotgun (WGS) entry which is preliminary data.</text>
</comment>
<keyword evidence="2" id="KW-0808">Transferase</keyword>
<evidence type="ECO:0000313" key="7">
    <source>
        <dbReference type="Proteomes" id="UP001501508"/>
    </source>
</evidence>
<dbReference type="InterPro" id="IPR043129">
    <property type="entry name" value="ATPase_NBD"/>
</dbReference>
<protein>
    <submittedName>
        <fullName evidence="6">FGGY-family carbohydrate kinase</fullName>
    </submittedName>
</protein>
<dbReference type="Pfam" id="PF00370">
    <property type="entry name" value="FGGY_N"/>
    <property type="match status" value="1"/>
</dbReference>
<dbReference type="InterPro" id="IPR018484">
    <property type="entry name" value="FGGY_N"/>
</dbReference>
<reference evidence="7" key="1">
    <citation type="journal article" date="2019" name="Int. J. Syst. Evol. Microbiol.">
        <title>The Global Catalogue of Microorganisms (GCM) 10K type strain sequencing project: providing services to taxonomists for standard genome sequencing and annotation.</title>
        <authorList>
            <consortium name="The Broad Institute Genomics Platform"/>
            <consortium name="The Broad Institute Genome Sequencing Center for Infectious Disease"/>
            <person name="Wu L."/>
            <person name="Ma J."/>
        </authorList>
    </citation>
    <scope>NUCLEOTIDE SEQUENCE [LARGE SCALE GENOMIC DNA]</scope>
    <source>
        <strain evidence="7">JCM 31920</strain>
    </source>
</reference>
<dbReference type="SUPFAM" id="SSF53067">
    <property type="entry name" value="Actin-like ATPase domain"/>
    <property type="match status" value="2"/>
</dbReference>
<dbReference type="Pfam" id="PF02782">
    <property type="entry name" value="FGGY_C"/>
    <property type="match status" value="1"/>
</dbReference>
<dbReference type="InterPro" id="IPR050406">
    <property type="entry name" value="FGGY_Carb_Kinase"/>
</dbReference>
<dbReference type="GO" id="GO:0016301">
    <property type="term" value="F:kinase activity"/>
    <property type="evidence" value="ECO:0007669"/>
    <property type="project" value="UniProtKB-KW"/>
</dbReference>
<dbReference type="PANTHER" id="PTHR43095:SF5">
    <property type="entry name" value="XYLULOSE KINASE"/>
    <property type="match status" value="1"/>
</dbReference>
<feature type="domain" description="Carbohydrate kinase FGGY N-terminal" evidence="4">
    <location>
        <begin position="2"/>
        <end position="247"/>
    </location>
</feature>
<gene>
    <name evidence="6" type="ORF">GCM10023091_17330</name>
</gene>
<dbReference type="Gene3D" id="3.30.420.40">
    <property type="match status" value="2"/>
</dbReference>
<accession>A0ABP8LWZ8</accession>
<dbReference type="PANTHER" id="PTHR43095">
    <property type="entry name" value="SUGAR KINASE"/>
    <property type="match status" value="1"/>
</dbReference>
<dbReference type="EMBL" id="BAABEY010000018">
    <property type="protein sequence ID" value="GAA4437724.1"/>
    <property type="molecule type" value="Genomic_DNA"/>
</dbReference>
<dbReference type="PIRSF" id="PIRSF000538">
    <property type="entry name" value="GlpK"/>
    <property type="match status" value="1"/>
</dbReference>
<evidence type="ECO:0000256" key="1">
    <source>
        <dbReference type="ARBA" id="ARBA00009156"/>
    </source>
</evidence>
<proteinExistence type="inferred from homology"/>
<keyword evidence="3 6" id="KW-0418">Kinase</keyword>
<keyword evidence="7" id="KW-1185">Reference proteome</keyword>
<sequence length="492" mass="53401">MYLIGFDLGSSSVKASLLNAETGETVASAYYPKTEMRIEAPEAGFAEQHPELWWENACRASQEAISVSGVDRRDVKAVGISYQMHGLVVVDRQMNVLRPSIIWCDSRAVEIGNRALKDLGDQEVLKRLLNSPGNFTASKLAWVKANEPGIYAEVDKFMLPGDYLAARMTGEVVTTPSGLSEGVLWDFVADAPASMLLDHYGFDHSLLPRIVPTFSEQGFLTRESAELLGLNEGTPVTYRAGDQPNNAFSLNVLEPGEVAATGGTSGVVYGVSDQAKYDPLSRVNTFLHVTKGGPPRYGVLLCINGTGSLYSWLRNHLTFGNLTYAEMNKVALEAPVGAEGLMCLPFGNGAERVLLNANPGGSFHGLEFNRHGLPHFLRAAQEGIVFALYYGMEIMENVGVRSDLIRAGEANMFLSPLFRQTFANISGAVVELYNTDGATGAARGAGLGAGVFKNRAETFHGLQAVKTIHPDLTDQSVTREAYARWKKIVENR</sequence>
<evidence type="ECO:0000313" key="6">
    <source>
        <dbReference type="EMBL" id="GAA4437724.1"/>
    </source>
</evidence>
<evidence type="ECO:0000256" key="3">
    <source>
        <dbReference type="ARBA" id="ARBA00022777"/>
    </source>
</evidence>
<dbReference type="RefSeq" id="WP_345028044.1">
    <property type="nucleotide sequence ID" value="NZ_BAABEY010000018.1"/>
</dbReference>
<organism evidence="6 7">
    <name type="scientific">Ravibacter arvi</name>
    <dbReference type="NCBI Taxonomy" id="2051041"/>
    <lineage>
        <taxon>Bacteria</taxon>
        <taxon>Pseudomonadati</taxon>
        <taxon>Bacteroidota</taxon>
        <taxon>Cytophagia</taxon>
        <taxon>Cytophagales</taxon>
        <taxon>Spirosomataceae</taxon>
        <taxon>Ravibacter</taxon>
    </lineage>
</organism>
<dbReference type="InterPro" id="IPR000577">
    <property type="entry name" value="Carb_kinase_FGGY"/>
</dbReference>
<feature type="domain" description="Carbohydrate kinase FGGY C-terminal" evidence="5">
    <location>
        <begin position="259"/>
        <end position="439"/>
    </location>
</feature>
<evidence type="ECO:0000259" key="4">
    <source>
        <dbReference type="Pfam" id="PF00370"/>
    </source>
</evidence>
<comment type="similarity">
    <text evidence="1">Belongs to the FGGY kinase family.</text>
</comment>
<evidence type="ECO:0000256" key="2">
    <source>
        <dbReference type="ARBA" id="ARBA00022679"/>
    </source>
</evidence>
<evidence type="ECO:0000259" key="5">
    <source>
        <dbReference type="Pfam" id="PF02782"/>
    </source>
</evidence>
<dbReference type="CDD" id="cd07809">
    <property type="entry name" value="ASKHA_NBD_FGGY_BaXK-like"/>
    <property type="match status" value="1"/>
</dbReference>
<name>A0ABP8LWZ8_9BACT</name>